<dbReference type="EMBL" id="GEZM01070675">
    <property type="protein sequence ID" value="JAV66343.1"/>
    <property type="molecule type" value="Transcribed_RNA"/>
</dbReference>
<organism evidence="2">
    <name type="scientific">Photinus pyralis</name>
    <name type="common">Common eastern firefly</name>
    <name type="synonym">Lampyris pyralis</name>
    <dbReference type="NCBI Taxonomy" id="7054"/>
    <lineage>
        <taxon>Eukaryota</taxon>
        <taxon>Metazoa</taxon>
        <taxon>Ecdysozoa</taxon>
        <taxon>Arthropoda</taxon>
        <taxon>Hexapoda</taxon>
        <taxon>Insecta</taxon>
        <taxon>Pterygota</taxon>
        <taxon>Neoptera</taxon>
        <taxon>Endopterygota</taxon>
        <taxon>Coleoptera</taxon>
        <taxon>Polyphaga</taxon>
        <taxon>Elateriformia</taxon>
        <taxon>Elateroidea</taxon>
        <taxon>Lampyridae</taxon>
        <taxon>Lampyrinae</taxon>
        <taxon>Photinus</taxon>
    </lineage>
</organism>
<dbReference type="EMBL" id="GEZM01070686">
    <property type="protein sequence ID" value="JAV66339.1"/>
    <property type="molecule type" value="Transcribed_RNA"/>
</dbReference>
<reference evidence="2" key="1">
    <citation type="journal article" date="2016" name="Sci. Rep.">
        <title>Molecular characterization of firefly nuptial gifts: a multi-omics approach sheds light on postcopulatory sexual selection.</title>
        <authorList>
            <person name="Al-Wathiqui N."/>
            <person name="Fallon T.R."/>
            <person name="South A."/>
            <person name="Weng J.K."/>
            <person name="Lewis S.M."/>
        </authorList>
    </citation>
    <scope>NUCLEOTIDE SEQUENCE</scope>
</reference>
<feature type="compositionally biased region" description="Polar residues" evidence="1">
    <location>
        <begin position="367"/>
        <end position="377"/>
    </location>
</feature>
<name>A0A1Y1KY67_PHOPY</name>
<evidence type="ECO:0000256" key="1">
    <source>
        <dbReference type="SAM" id="MobiDB-lite"/>
    </source>
</evidence>
<evidence type="ECO:0000313" key="2">
    <source>
        <dbReference type="EMBL" id="JAV66339.1"/>
    </source>
</evidence>
<accession>A0A1Y1KY67</accession>
<dbReference type="EMBL" id="GEZM01070680">
    <property type="protein sequence ID" value="JAV66341.1"/>
    <property type="molecule type" value="Transcribed_RNA"/>
</dbReference>
<protein>
    <submittedName>
        <fullName evidence="2">Uncharacterized protein</fullName>
    </submittedName>
</protein>
<feature type="region of interest" description="Disordered" evidence="1">
    <location>
        <begin position="350"/>
        <end position="421"/>
    </location>
</feature>
<sequence>MPTYTWQEIQNKLTELKQEFQKVAKRIIKSELPSRESLDRNRILLTEVYNRQIQLFTQVWNVLNEDQKVVVKEQFLYFRDKTLQAFAISRCPHIVPKGLFQKIKEDNNDSELEFGNLETESITSVSNKMEETSAGYLKLASSLIKSYSGDPDNLNAFLNSLDLVKSITTTENLNLFVQFIKTRLEGKALEAIPTNANTYEEIRNALKANIKPDSSEVIEARLLALRTDRKSLETFTKEAEVLAECLKRSLIMEGTSDSKAESMVVRKMVETCRKSARSDLVKSVLASGNFNNHKEVLAKFVVEISDEVTDRQILAYNRNKFHGGTATNHYRGNHSSCSTSGNYFRGSTSTNHFRGNQFRGTDRTNFNRDSNGRNFNFNAYRPNHFNQNNSRGRGYSKHPNIRVYHNSGNGQNPEPHPLGNN</sequence>
<proteinExistence type="predicted"/>
<dbReference type="AlphaFoldDB" id="A0A1Y1KY67"/>